<accession>A0A9P4NC46</accession>
<organism evidence="1 2">
    <name type="scientific">Lojkania enalia</name>
    <dbReference type="NCBI Taxonomy" id="147567"/>
    <lineage>
        <taxon>Eukaryota</taxon>
        <taxon>Fungi</taxon>
        <taxon>Dikarya</taxon>
        <taxon>Ascomycota</taxon>
        <taxon>Pezizomycotina</taxon>
        <taxon>Dothideomycetes</taxon>
        <taxon>Pleosporomycetidae</taxon>
        <taxon>Pleosporales</taxon>
        <taxon>Pleosporales incertae sedis</taxon>
        <taxon>Lojkania</taxon>
    </lineage>
</organism>
<reference evidence="2" key="1">
    <citation type="journal article" date="2020" name="Stud. Mycol.">
        <title>101 Dothideomycetes genomes: A test case for predicting lifestyles and emergence of pathogens.</title>
        <authorList>
            <person name="Haridas S."/>
            <person name="Albert R."/>
            <person name="Binder M."/>
            <person name="Bloem J."/>
            <person name="LaButti K."/>
            <person name="Salamov A."/>
            <person name="Andreopoulos B."/>
            <person name="Baker S."/>
            <person name="Barry K."/>
            <person name="Bills G."/>
            <person name="Bluhm B."/>
            <person name="Cannon C."/>
            <person name="Castanera R."/>
            <person name="Culley D."/>
            <person name="Daum C."/>
            <person name="Ezra D."/>
            <person name="Gonzalez J."/>
            <person name="Henrissat B."/>
            <person name="Kuo A."/>
            <person name="Liang C."/>
            <person name="Lipzen A."/>
            <person name="Lutzoni F."/>
            <person name="Magnuson J."/>
            <person name="Mondo S."/>
            <person name="Nolan M."/>
            <person name="Ohm R."/>
            <person name="Pangilinan J."/>
            <person name="Park H.-J."/>
            <person name="Ramirez L."/>
            <person name="Alfaro M."/>
            <person name="Sun H."/>
            <person name="Tritt A."/>
            <person name="Yoshinaga Y."/>
            <person name="Zwiers L.-H."/>
            <person name="Turgeon B."/>
            <person name="Goodwin S."/>
            <person name="Spatafora J."/>
            <person name="Crous P."/>
            <person name="Grigoriev I."/>
        </authorList>
    </citation>
    <scope>NUCLEOTIDE SEQUENCE [LARGE SCALE GENOMIC DNA]</scope>
    <source>
        <strain evidence="2">CBS 304.66</strain>
    </source>
</reference>
<gene>
    <name evidence="1" type="ORF">CC78DRAFT_528133</name>
</gene>
<dbReference type="EMBL" id="ML986579">
    <property type="protein sequence ID" value="KAF2270330.1"/>
    <property type="molecule type" value="Genomic_DNA"/>
</dbReference>
<name>A0A9P4NC46_9PLEO</name>
<dbReference type="Proteomes" id="UP000800093">
    <property type="component" value="Unassembled WGS sequence"/>
</dbReference>
<dbReference type="AlphaFoldDB" id="A0A9P4NC46"/>
<evidence type="ECO:0000313" key="2">
    <source>
        <dbReference type="Proteomes" id="UP000800093"/>
    </source>
</evidence>
<proteinExistence type="predicted"/>
<keyword evidence="2" id="KW-1185">Reference proteome</keyword>
<sequence length="108" mass="11291">MGARTASPTRLPNPPPLASLFSLISLGFLHPSSVSVPTSIPWRASFRQPRCGARSKSGVHSPSQRIGRVVARSSVSPISDKPDAVMSTTISLAGVEGQSVYVAVVSHV</sequence>
<comment type="caution">
    <text evidence="1">The sequence shown here is derived from an EMBL/GenBank/DDBJ whole genome shotgun (WGS) entry which is preliminary data.</text>
</comment>
<protein>
    <submittedName>
        <fullName evidence="1">Uncharacterized protein</fullName>
    </submittedName>
</protein>
<evidence type="ECO:0000313" key="1">
    <source>
        <dbReference type="EMBL" id="KAF2270330.1"/>
    </source>
</evidence>